<dbReference type="AlphaFoldDB" id="A0A542W3I3"/>
<sequence>MPLYTRDGREWQPQYLLSINPELCIGCGRCYKVCGHNVLGLYGVDEEGQLIDPEEDDDGDIIKTVMTVQDEGACIGCSACARVCPTKSQTHAAAA</sequence>
<dbReference type="PANTHER" id="PTHR43687">
    <property type="entry name" value="ADENYLYLSULFATE REDUCTASE, BETA SUBUNIT"/>
    <property type="match status" value="1"/>
</dbReference>
<dbReference type="SUPFAM" id="SSF54862">
    <property type="entry name" value="4Fe-4S ferredoxins"/>
    <property type="match status" value="1"/>
</dbReference>
<comment type="function">
    <text evidence="2">Ferredoxins are iron-sulfur proteins that transfer electrons in a wide variety of metabolic reactions.</text>
</comment>
<evidence type="ECO:0000256" key="5">
    <source>
        <dbReference type="ARBA" id="ARBA00022723"/>
    </source>
</evidence>
<keyword evidence="10" id="KW-0535">Nitrogen fixation</keyword>
<evidence type="ECO:0000313" key="13">
    <source>
        <dbReference type="EMBL" id="TQL18110.1"/>
    </source>
</evidence>
<protein>
    <recommendedName>
        <fullName evidence="11">Ferredoxin III</fullName>
    </recommendedName>
</protein>
<dbReference type="NCBIfam" id="TIGR02936">
    <property type="entry name" value="fdxN_nitrog"/>
    <property type="match status" value="1"/>
</dbReference>
<evidence type="ECO:0000256" key="11">
    <source>
        <dbReference type="ARBA" id="ARBA00030616"/>
    </source>
</evidence>
<accession>A0A542W3I3</accession>
<evidence type="ECO:0000256" key="9">
    <source>
        <dbReference type="ARBA" id="ARBA00023014"/>
    </source>
</evidence>
<dbReference type="EMBL" id="VFOF01000001">
    <property type="protein sequence ID" value="TQL18110.1"/>
    <property type="molecule type" value="Genomic_DNA"/>
</dbReference>
<keyword evidence="6" id="KW-0677">Repeat</keyword>
<dbReference type="InterPro" id="IPR017900">
    <property type="entry name" value="4Fe4S_Fe_S_CS"/>
</dbReference>
<dbReference type="InterPro" id="IPR017896">
    <property type="entry name" value="4Fe4S_Fe-S-bd"/>
</dbReference>
<dbReference type="InterPro" id="IPR014283">
    <property type="entry name" value="FdIII_4_nif"/>
</dbReference>
<dbReference type="InterPro" id="IPR050572">
    <property type="entry name" value="Fe-S_Ferredoxin"/>
</dbReference>
<feature type="domain" description="4Fe-4S ferredoxin-type" evidence="12">
    <location>
        <begin position="15"/>
        <end position="44"/>
    </location>
</feature>
<dbReference type="OrthoDB" id="9810688at2"/>
<keyword evidence="5" id="KW-0479">Metal-binding</keyword>
<dbReference type="GO" id="GO:0046872">
    <property type="term" value="F:metal ion binding"/>
    <property type="evidence" value="ECO:0007669"/>
    <property type="project" value="UniProtKB-KW"/>
</dbReference>
<proteinExistence type="predicted"/>
<organism evidence="13 14">
    <name type="scientific">Zymomonas mobilis</name>
    <dbReference type="NCBI Taxonomy" id="542"/>
    <lineage>
        <taxon>Bacteria</taxon>
        <taxon>Pseudomonadati</taxon>
        <taxon>Pseudomonadota</taxon>
        <taxon>Alphaproteobacteria</taxon>
        <taxon>Sphingomonadales</taxon>
        <taxon>Zymomonadaceae</taxon>
        <taxon>Zymomonas</taxon>
    </lineage>
</organism>
<comment type="caution">
    <text evidence="13">The sequence shown here is derived from an EMBL/GenBank/DDBJ whole genome shotgun (WGS) entry which is preliminary data.</text>
</comment>
<comment type="cofactor">
    <cofactor evidence="1">
        <name>[4Fe-4S] cluster</name>
        <dbReference type="ChEBI" id="CHEBI:49883"/>
    </cofactor>
</comment>
<evidence type="ECO:0000256" key="8">
    <source>
        <dbReference type="ARBA" id="ARBA00023004"/>
    </source>
</evidence>
<evidence type="ECO:0000313" key="14">
    <source>
        <dbReference type="Proteomes" id="UP000316887"/>
    </source>
</evidence>
<dbReference type="PROSITE" id="PS51379">
    <property type="entry name" value="4FE4S_FER_2"/>
    <property type="match status" value="2"/>
</dbReference>
<reference evidence="13 14" key="1">
    <citation type="submission" date="2019-06" db="EMBL/GenBank/DDBJ databases">
        <title>Genome sequencing of Zymomonas mobilis strains for genetic engineering and biofuel applications.</title>
        <authorList>
            <person name="Teravest M."/>
        </authorList>
    </citation>
    <scope>NUCLEOTIDE SEQUENCE [LARGE SCALE GENOMIC DNA]</scope>
    <source>
        <strain evidence="13 14">AN0101</strain>
    </source>
</reference>
<keyword evidence="3" id="KW-0813">Transport</keyword>
<evidence type="ECO:0000259" key="12">
    <source>
        <dbReference type="PROSITE" id="PS51379"/>
    </source>
</evidence>
<evidence type="ECO:0000256" key="4">
    <source>
        <dbReference type="ARBA" id="ARBA00022485"/>
    </source>
</evidence>
<dbReference type="Gene3D" id="3.30.70.20">
    <property type="match status" value="2"/>
</dbReference>
<dbReference type="Proteomes" id="UP000316887">
    <property type="component" value="Unassembled WGS sequence"/>
</dbReference>
<feature type="domain" description="4Fe-4S ferredoxin-type" evidence="12">
    <location>
        <begin position="64"/>
        <end position="94"/>
    </location>
</feature>
<dbReference type="GO" id="GO:0051539">
    <property type="term" value="F:4 iron, 4 sulfur cluster binding"/>
    <property type="evidence" value="ECO:0007669"/>
    <property type="project" value="UniProtKB-KW"/>
</dbReference>
<evidence type="ECO:0000256" key="1">
    <source>
        <dbReference type="ARBA" id="ARBA00001966"/>
    </source>
</evidence>
<dbReference type="PROSITE" id="PS00198">
    <property type="entry name" value="4FE4S_FER_1"/>
    <property type="match status" value="2"/>
</dbReference>
<gene>
    <name evidence="13" type="ORF">FBY58_1726</name>
</gene>
<dbReference type="Pfam" id="PF12838">
    <property type="entry name" value="Fer4_7"/>
    <property type="match status" value="1"/>
</dbReference>
<evidence type="ECO:0000256" key="10">
    <source>
        <dbReference type="ARBA" id="ARBA00023231"/>
    </source>
</evidence>
<evidence type="ECO:0000256" key="3">
    <source>
        <dbReference type="ARBA" id="ARBA00022448"/>
    </source>
</evidence>
<evidence type="ECO:0000256" key="7">
    <source>
        <dbReference type="ARBA" id="ARBA00022982"/>
    </source>
</evidence>
<keyword evidence="7" id="KW-0249">Electron transport</keyword>
<keyword evidence="4" id="KW-0004">4Fe-4S</keyword>
<evidence type="ECO:0000256" key="6">
    <source>
        <dbReference type="ARBA" id="ARBA00022737"/>
    </source>
</evidence>
<dbReference type="PANTHER" id="PTHR43687:SF1">
    <property type="entry name" value="FERREDOXIN III"/>
    <property type="match status" value="1"/>
</dbReference>
<dbReference type="RefSeq" id="WP_141920545.1">
    <property type="nucleotide sequence ID" value="NZ_VFOF01000001.1"/>
</dbReference>
<evidence type="ECO:0000256" key="2">
    <source>
        <dbReference type="ARBA" id="ARBA00003532"/>
    </source>
</evidence>
<keyword evidence="8" id="KW-0408">Iron</keyword>
<keyword evidence="9" id="KW-0411">Iron-sulfur</keyword>
<name>A0A542W3I3_ZYMMB</name>